<name>A0A2T0Q2V4_9ACTN</name>
<evidence type="ECO:0000313" key="14">
    <source>
        <dbReference type="Proteomes" id="UP000237846"/>
    </source>
</evidence>
<dbReference type="GO" id="GO:0005524">
    <property type="term" value="F:ATP binding"/>
    <property type="evidence" value="ECO:0007669"/>
    <property type="project" value="UniProtKB-KW"/>
</dbReference>
<evidence type="ECO:0000256" key="6">
    <source>
        <dbReference type="ARBA" id="ARBA00022777"/>
    </source>
</evidence>
<keyword evidence="9" id="KW-0472">Membrane</keyword>
<dbReference type="AlphaFoldDB" id="A0A2T0Q2V4"/>
<keyword evidence="6 13" id="KW-0418">Kinase</keyword>
<evidence type="ECO:0000313" key="13">
    <source>
        <dbReference type="EMBL" id="PRX98123.1"/>
    </source>
</evidence>
<evidence type="ECO:0000259" key="12">
    <source>
        <dbReference type="Pfam" id="PF23539"/>
    </source>
</evidence>
<evidence type="ECO:0000256" key="2">
    <source>
        <dbReference type="ARBA" id="ARBA00012438"/>
    </source>
</evidence>
<dbReference type="InterPro" id="IPR036890">
    <property type="entry name" value="HATPase_C_sf"/>
</dbReference>
<dbReference type="Gene3D" id="1.20.5.1930">
    <property type="match status" value="1"/>
</dbReference>
<dbReference type="OrthoDB" id="227596at2"/>
<keyword evidence="5" id="KW-0547">Nucleotide-binding</keyword>
<dbReference type="EMBL" id="PVZC01000005">
    <property type="protein sequence ID" value="PRX98123.1"/>
    <property type="molecule type" value="Genomic_DNA"/>
</dbReference>
<dbReference type="SUPFAM" id="SSF55874">
    <property type="entry name" value="ATPase domain of HSP90 chaperone/DNA topoisomerase II/histidine kinase"/>
    <property type="match status" value="1"/>
</dbReference>
<evidence type="ECO:0000259" key="10">
    <source>
        <dbReference type="Pfam" id="PF02518"/>
    </source>
</evidence>
<reference evidence="13 14" key="1">
    <citation type="submission" date="2018-03" db="EMBL/GenBank/DDBJ databases">
        <title>Genomic Encyclopedia of Archaeal and Bacterial Type Strains, Phase II (KMG-II): from individual species to whole genera.</title>
        <authorList>
            <person name="Goeker M."/>
        </authorList>
    </citation>
    <scope>NUCLEOTIDE SEQUENCE [LARGE SCALE GENOMIC DNA]</scope>
    <source>
        <strain evidence="13 14">DSM 45601</strain>
    </source>
</reference>
<feature type="transmembrane region" description="Helical" evidence="9">
    <location>
        <begin position="111"/>
        <end position="134"/>
    </location>
</feature>
<dbReference type="EC" id="2.7.13.3" evidence="2"/>
<dbReference type="Gene3D" id="3.30.565.10">
    <property type="entry name" value="Histidine kinase-like ATPase, C-terminal domain"/>
    <property type="match status" value="1"/>
</dbReference>
<evidence type="ECO:0000256" key="3">
    <source>
        <dbReference type="ARBA" id="ARBA00022553"/>
    </source>
</evidence>
<dbReference type="InterPro" id="IPR011712">
    <property type="entry name" value="Sig_transdc_His_kin_sub3_dim/P"/>
</dbReference>
<keyword evidence="9" id="KW-1133">Transmembrane helix</keyword>
<evidence type="ECO:0000256" key="1">
    <source>
        <dbReference type="ARBA" id="ARBA00000085"/>
    </source>
</evidence>
<dbReference type="CDD" id="cd16917">
    <property type="entry name" value="HATPase_UhpB-NarQ-NarX-like"/>
    <property type="match status" value="1"/>
</dbReference>
<keyword evidence="9" id="KW-0812">Transmembrane</keyword>
<dbReference type="Pfam" id="PF07730">
    <property type="entry name" value="HisKA_3"/>
    <property type="match status" value="1"/>
</dbReference>
<keyword evidence="8" id="KW-0902">Two-component regulatory system</keyword>
<keyword evidence="14" id="KW-1185">Reference proteome</keyword>
<keyword evidence="7" id="KW-0067">ATP-binding</keyword>
<dbReference type="InterPro" id="IPR050482">
    <property type="entry name" value="Sensor_HK_TwoCompSys"/>
</dbReference>
<dbReference type="Proteomes" id="UP000237846">
    <property type="component" value="Unassembled WGS sequence"/>
</dbReference>
<evidence type="ECO:0000256" key="5">
    <source>
        <dbReference type="ARBA" id="ARBA00022741"/>
    </source>
</evidence>
<dbReference type="InterPro" id="IPR055558">
    <property type="entry name" value="DUF7134"/>
</dbReference>
<gene>
    <name evidence="13" type="ORF">CLV72_105476</name>
</gene>
<feature type="domain" description="Histidine kinase/HSP90-like ATPase" evidence="10">
    <location>
        <begin position="301"/>
        <end position="394"/>
    </location>
</feature>
<keyword evidence="4" id="KW-0808">Transferase</keyword>
<dbReference type="PANTHER" id="PTHR24421">
    <property type="entry name" value="NITRATE/NITRITE SENSOR PROTEIN NARX-RELATED"/>
    <property type="match status" value="1"/>
</dbReference>
<sequence length="411" mass="43232">MSSPDAGRRAVPSPMVQDGALALAVLVPDLLYYSALITPGATAGQRLSMLGLASLGTAALLLRSRRPVGVYLAVWAYATGSAVLSLLGAGFFTPFTALLVALYTVAVARPLWAALAALAAAAVPCLLFVVNSLVDEAEPEQLTSATIGLTIFYGLQAAGACAVGRWVRVTRAAAEVERRRLAESRQATALERARIARELHDIVAHAVTVMVLQASGARRVLAADPARAADALGHIEDLGKSAMTELRRMLVVMRGHEVPQRSLSMNRISDLDELLDGVRMAGIQVRLEVVGEPVPLPESVELTAYRLVQEAVTNITKHAGPGTAATVRLDWSAGSARLLRIEVVDDGKGVPPSNRASLSTGHGLLGLAERVAVFGGRLDAAPYRTGYRVAASLPVLADPASPSPRPAPHRK</sequence>
<comment type="catalytic activity">
    <reaction evidence="1">
        <text>ATP + protein L-histidine = ADP + protein N-phospho-L-histidine.</text>
        <dbReference type="EC" id="2.7.13.3"/>
    </reaction>
</comment>
<keyword evidence="3" id="KW-0597">Phosphoprotein</keyword>
<dbReference type="GO" id="GO:0000155">
    <property type="term" value="F:phosphorelay sensor kinase activity"/>
    <property type="evidence" value="ECO:0007669"/>
    <property type="project" value="InterPro"/>
</dbReference>
<evidence type="ECO:0000256" key="8">
    <source>
        <dbReference type="ARBA" id="ARBA00023012"/>
    </source>
</evidence>
<feature type="transmembrane region" description="Helical" evidence="9">
    <location>
        <begin position="146"/>
        <end position="167"/>
    </location>
</feature>
<evidence type="ECO:0000256" key="9">
    <source>
        <dbReference type="SAM" id="Phobius"/>
    </source>
</evidence>
<feature type="transmembrane region" description="Helical" evidence="9">
    <location>
        <begin position="74"/>
        <end position="105"/>
    </location>
</feature>
<proteinExistence type="predicted"/>
<organism evidence="13 14">
    <name type="scientific">Allonocardiopsis opalescens</name>
    <dbReference type="NCBI Taxonomy" id="1144618"/>
    <lineage>
        <taxon>Bacteria</taxon>
        <taxon>Bacillati</taxon>
        <taxon>Actinomycetota</taxon>
        <taxon>Actinomycetes</taxon>
        <taxon>Streptosporangiales</taxon>
        <taxon>Allonocardiopsis</taxon>
    </lineage>
</organism>
<evidence type="ECO:0000256" key="4">
    <source>
        <dbReference type="ARBA" id="ARBA00022679"/>
    </source>
</evidence>
<dbReference type="PANTHER" id="PTHR24421:SF10">
    <property type="entry name" value="NITRATE_NITRITE SENSOR PROTEIN NARQ"/>
    <property type="match status" value="1"/>
</dbReference>
<dbReference type="Pfam" id="PF23539">
    <property type="entry name" value="DUF7134"/>
    <property type="match status" value="1"/>
</dbReference>
<feature type="transmembrane region" description="Helical" evidence="9">
    <location>
        <begin position="20"/>
        <end position="37"/>
    </location>
</feature>
<evidence type="ECO:0000256" key="7">
    <source>
        <dbReference type="ARBA" id="ARBA00022840"/>
    </source>
</evidence>
<dbReference type="InterPro" id="IPR003594">
    <property type="entry name" value="HATPase_dom"/>
</dbReference>
<feature type="domain" description="DUF7134" evidence="12">
    <location>
        <begin position="14"/>
        <end position="169"/>
    </location>
</feature>
<dbReference type="Pfam" id="PF02518">
    <property type="entry name" value="HATPase_c"/>
    <property type="match status" value="1"/>
</dbReference>
<dbReference type="RefSeq" id="WP_106248195.1">
    <property type="nucleotide sequence ID" value="NZ_PVZC01000005.1"/>
</dbReference>
<dbReference type="GO" id="GO:0046983">
    <property type="term" value="F:protein dimerization activity"/>
    <property type="evidence" value="ECO:0007669"/>
    <property type="project" value="InterPro"/>
</dbReference>
<dbReference type="GO" id="GO:0016020">
    <property type="term" value="C:membrane"/>
    <property type="evidence" value="ECO:0007669"/>
    <property type="project" value="InterPro"/>
</dbReference>
<feature type="domain" description="Signal transduction histidine kinase subgroup 3 dimerisation and phosphoacceptor" evidence="11">
    <location>
        <begin position="191"/>
        <end position="255"/>
    </location>
</feature>
<protein>
    <recommendedName>
        <fullName evidence="2">histidine kinase</fullName>
        <ecNumber evidence="2">2.7.13.3</ecNumber>
    </recommendedName>
</protein>
<evidence type="ECO:0000259" key="11">
    <source>
        <dbReference type="Pfam" id="PF07730"/>
    </source>
</evidence>
<accession>A0A2T0Q2V4</accession>
<comment type="caution">
    <text evidence="13">The sequence shown here is derived from an EMBL/GenBank/DDBJ whole genome shotgun (WGS) entry which is preliminary data.</text>
</comment>